<reference evidence="4 5" key="1">
    <citation type="submission" date="2018-09" db="EMBL/GenBank/DDBJ databases">
        <title>Discovery and Ecogenomic Context for Candidatus Cryosericales, a Global Caldiserica Order Active in Thawing Permafrost.</title>
        <authorList>
            <person name="Martinez M.A."/>
            <person name="Woodcroft B.J."/>
            <person name="Ignacio Espinoza J.C."/>
            <person name="Zayed A."/>
            <person name="Singleton C.M."/>
            <person name="Boyd J."/>
            <person name="Li Y.-F."/>
            <person name="Purvine S."/>
            <person name="Maughan H."/>
            <person name="Hodgkins S.B."/>
            <person name="Anderson D."/>
            <person name="Sederholm M."/>
            <person name="Temperton B."/>
            <person name="Saleska S.R."/>
            <person name="Tyson G.W."/>
            <person name="Rich V.I."/>
        </authorList>
    </citation>
    <scope>NUCLEOTIDE SEQUENCE [LARGE SCALE GENOMIC DNA]</scope>
    <source>
        <strain evidence="3 5">SMC5</strain>
        <strain evidence="2 4">SMC6</strain>
    </source>
</reference>
<evidence type="ECO:0000313" key="5">
    <source>
        <dbReference type="Proteomes" id="UP000266489"/>
    </source>
</evidence>
<evidence type="ECO:0000313" key="4">
    <source>
        <dbReference type="Proteomes" id="UP000266260"/>
    </source>
</evidence>
<accession>A0A398DDH8</accession>
<dbReference type="EMBL" id="QXIT01000091">
    <property type="protein sequence ID" value="RIE07815.1"/>
    <property type="molecule type" value="Genomic_DNA"/>
</dbReference>
<comment type="caution">
    <text evidence="3">The sequence shown here is derived from an EMBL/GenBank/DDBJ whole genome shotgun (WGS) entry which is preliminary data.</text>
</comment>
<feature type="transmembrane region" description="Helical" evidence="1">
    <location>
        <begin position="6"/>
        <end position="24"/>
    </location>
</feature>
<gene>
    <name evidence="3" type="ORF">SMC5_06160</name>
    <name evidence="2" type="ORF">SMC6_05500</name>
</gene>
<dbReference type="RefSeq" id="WP_119120007.1">
    <property type="nucleotide sequence ID" value="NZ_QXIT01000091.1"/>
</dbReference>
<dbReference type="Proteomes" id="UP000266489">
    <property type="component" value="Unassembled WGS sequence"/>
</dbReference>
<keyword evidence="4" id="KW-1185">Reference proteome</keyword>
<keyword evidence="1" id="KW-0472">Membrane</keyword>
<dbReference type="EMBL" id="QXIU01000148">
    <property type="protein sequence ID" value="RIE10317.1"/>
    <property type="molecule type" value="Genomic_DNA"/>
</dbReference>
<proteinExistence type="predicted"/>
<accession>A0A398CYS8</accession>
<protein>
    <submittedName>
        <fullName evidence="3">Uncharacterized protein</fullName>
    </submittedName>
</protein>
<evidence type="ECO:0000313" key="2">
    <source>
        <dbReference type="EMBL" id="RIE07815.1"/>
    </source>
</evidence>
<organism evidence="3 5">
    <name type="scientific">Candidatus Cryosericum odellii</name>
    <dbReference type="NCBI Taxonomy" id="2290917"/>
    <lineage>
        <taxon>Bacteria</taxon>
        <taxon>Pseudomonadati</taxon>
        <taxon>Caldisericota/Cryosericota group</taxon>
        <taxon>Candidatus Cryosericota</taxon>
        <taxon>Candidatus Cryosericia</taxon>
        <taxon>Candidatus Cryosericales</taxon>
        <taxon>Candidatus Cryosericaceae</taxon>
        <taxon>Candidatus Cryosericum</taxon>
    </lineage>
</organism>
<evidence type="ECO:0000256" key="1">
    <source>
        <dbReference type="SAM" id="Phobius"/>
    </source>
</evidence>
<dbReference type="Proteomes" id="UP000266260">
    <property type="component" value="Unassembled WGS sequence"/>
</dbReference>
<keyword evidence="1" id="KW-0812">Transmembrane</keyword>
<name>A0A398DDH8_9BACT</name>
<keyword evidence="1" id="KW-1133">Transmembrane helix</keyword>
<dbReference type="AlphaFoldDB" id="A0A398DDH8"/>
<sequence length="220" mass="25318">MQGISGDWVLVLVVLGGVAVLQFYQGRRLNITLIKHYVHGFESNLTIRDQLYTWIGGYSGFKADYEVNEKSIKKVEMTLTLLARQSLFWLPFSYPVKRGDRLYIVLRPSFKVHADAHIIRNFYYLFGPAIREAKDLTKGKAEFPDAKGFYTLYEEEGDVAKLRKLVEASMDPKRLRHIAVVKETNVLFCLIKPDPFKTPDELKRLVENFPKYFSSGGMPS</sequence>
<dbReference type="OrthoDB" id="368396at2"/>
<evidence type="ECO:0000313" key="3">
    <source>
        <dbReference type="EMBL" id="RIE10317.1"/>
    </source>
</evidence>